<accession>A0A316G6W0</accession>
<comment type="caution">
    <text evidence="1">The sequence shown here is derived from an EMBL/GenBank/DDBJ whole genome shotgun (WGS) entry which is preliminary data.</text>
</comment>
<proteinExistence type="predicted"/>
<dbReference type="InterPro" id="IPR010260">
    <property type="entry name" value="AlpA"/>
</dbReference>
<protein>
    <submittedName>
        <fullName evidence="1">CP4-57 regulatory protein AlpA</fullName>
    </submittedName>
</protein>
<evidence type="ECO:0000313" key="1">
    <source>
        <dbReference type="EMBL" id="PWK55530.1"/>
    </source>
</evidence>
<dbReference type="OrthoDB" id="8452166at2"/>
<reference evidence="1 2" key="1">
    <citation type="submission" date="2018-05" db="EMBL/GenBank/DDBJ databases">
        <title>Genomic Encyclopedia of Type Strains, Phase IV (KMG-IV): sequencing the most valuable type-strain genomes for metagenomic binning, comparative biology and taxonomic classification.</title>
        <authorList>
            <person name="Goeker M."/>
        </authorList>
    </citation>
    <scope>NUCLEOTIDE SEQUENCE [LARGE SCALE GENOMIC DNA]</scope>
    <source>
        <strain evidence="1 2">DSM 103371</strain>
    </source>
</reference>
<sequence length="58" mass="6926">MTYVNDRFLAARWGVTRTTPWDWARTKPDFPQPVKLSERCTRWKLADIEAWEKQAETA</sequence>
<dbReference type="Proteomes" id="UP000245390">
    <property type="component" value="Unassembled WGS sequence"/>
</dbReference>
<dbReference type="Gene3D" id="1.10.238.160">
    <property type="match status" value="1"/>
</dbReference>
<dbReference type="Pfam" id="PF05930">
    <property type="entry name" value="Phage_AlpA"/>
    <property type="match status" value="1"/>
</dbReference>
<gene>
    <name evidence="1" type="ORF">C8D95_107196</name>
</gene>
<organism evidence="1 2">
    <name type="scientific">Silicimonas algicola</name>
    <dbReference type="NCBI Taxonomy" id="1826607"/>
    <lineage>
        <taxon>Bacteria</taxon>
        <taxon>Pseudomonadati</taxon>
        <taxon>Pseudomonadota</taxon>
        <taxon>Alphaproteobacteria</taxon>
        <taxon>Rhodobacterales</taxon>
        <taxon>Paracoccaceae</taxon>
    </lineage>
</organism>
<dbReference type="RefSeq" id="WP_109760113.1">
    <property type="nucleotide sequence ID" value="NZ_CP034588.1"/>
</dbReference>
<dbReference type="AlphaFoldDB" id="A0A316G6W0"/>
<dbReference type="KEGG" id="salo:EF888_07320"/>
<dbReference type="EMBL" id="QGGV01000007">
    <property type="protein sequence ID" value="PWK55530.1"/>
    <property type="molecule type" value="Genomic_DNA"/>
</dbReference>
<keyword evidence="2" id="KW-1185">Reference proteome</keyword>
<name>A0A316G6W0_9RHOB</name>
<evidence type="ECO:0000313" key="2">
    <source>
        <dbReference type="Proteomes" id="UP000245390"/>
    </source>
</evidence>